<name>A0A8D8ZNL8_9HEMI</name>
<sequence length="110" mass="12783">MKRPADHEVHSINHCHNLNTHQTDWGLGSIFFTLCRNYFAYILPLRNYWPSSEDRLLKNMGLCDSHSCPYKVLKSRCLREAKNSNHREYGRISSTPPGIDPVDLTRTKPL</sequence>
<feature type="region of interest" description="Disordered" evidence="1">
    <location>
        <begin position="87"/>
        <end position="110"/>
    </location>
</feature>
<proteinExistence type="predicted"/>
<evidence type="ECO:0000313" key="2">
    <source>
        <dbReference type="EMBL" id="CAG6749151.1"/>
    </source>
</evidence>
<protein>
    <submittedName>
        <fullName evidence="2">Uncharacterized protein</fullName>
    </submittedName>
</protein>
<reference evidence="2" key="1">
    <citation type="submission" date="2021-05" db="EMBL/GenBank/DDBJ databases">
        <authorList>
            <person name="Alioto T."/>
            <person name="Alioto T."/>
            <person name="Gomez Garrido J."/>
        </authorList>
    </citation>
    <scope>NUCLEOTIDE SEQUENCE</scope>
</reference>
<dbReference type="AlphaFoldDB" id="A0A8D8ZNL8"/>
<dbReference type="EMBL" id="HBUF01522030">
    <property type="protein sequence ID" value="CAG6749151.1"/>
    <property type="molecule type" value="Transcribed_RNA"/>
</dbReference>
<evidence type="ECO:0000256" key="1">
    <source>
        <dbReference type="SAM" id="MobiDB-lite"/>
    </source>
</evidence>
<accession>A0A8D8ZNL8</accession>
<organism evidence="2">
    <name type="scientific">Cacopsylla melanoneura</name>
    <dbReference type="NCBI Taxonomy" id="428564"/>
    <lineage>
        <taxon>Eukaryota</taxon>
        <taxon>Metazoa</taxon>
        <taxon>Ecdysozoa</taxon>
        <taxon>Arthropoda</taxon>
        <taxon>Hexapoda</taxon>
        <taxon>Insecta</taxon>
        <taxon>Pterygota</taxon>
        <taxon>Neoptera</taxon>
        <taxon>Paraneoptera</taxon>
        <taxon>Hemiptera</taxon>
        <taxon>Sternorrhyncha</taxon>
        <taxon>Psylloidea</taxon>
        <taxon>Psyllidae</taxon>
        <taxon>Psyllinae</taxon>
        <taxon>Cacopsylla</taxon>
    </lineage>
</organism>